<sequence length="165" mass="19595">MMKLSDREWKEFMLEELFTIGGTKTTPLNLLKNNNNKREKQLPYVTTKSTYNGIDNFFSEYTEEGNVITIDSATDGYIFYQLNKFSASDHVEKLIPKFKLNKYIGLFIVISIKKATKKKYSYGYKFSQTRIKRQKIMLPVNACQPDYEFMEQYMKRKENEILDRI</sequence>
<gene>
    <name evidence="5" type="ORF">SCO02_03760</name>
</gene>
<dbReference type="AlphaFoldDB" id="A0AB34AF80"/>
<name>A0AB34AF80_STAUR</name>
<dbReference type="GO" id="GO:0003677">
    <property type="term" value="F:DNA binding"/>
    <property type="evidence" value="ECO:0007669"/>
    <property type="project" value="UniProtKB-KW"/>
</dbReference>
<feature type="domain" description="Type I restriction modification DNA specificity" evidence="4">
    <location>
        <begin position="7"/>
        <end position="162"/>
    </location>
</feature>
<evidence type="ECO:0000313" key="5">
    <source>
        <dbReference type="EMBL" id="GEQ01935.1"/>
    </source>
</evidence>
<evidence type="ECO:0000259" key="4">
    <source>
        <dbReference type="Pfam" id="PF01420"/>
    </source>
</evidence>
<dbReference type="SUPFAM" id="SSF116734">
    <property type="entry name" value="DNA methylase specificity domain"/>
    <property type="match status" value="1"/>
</dbReference>
<evidence type="ECO:0000256" key="1">
    <source>
        <dbReference type="ARBA" id="ARBA00010923"/>
    </source>
</evidence>
<protein>
    <recommendedName>
        <fullName evidence="4">Type I restriction modification DNA specificity domain-containing protein</fullName>
    </recommendedName>
</protein>
<evidence type="ECO:0000256" key="2">
    <source>
        <dbReference type="ARBA" id="ARBA00022747"/>
    </source>
</evidence>
<keyword evidence="2" id="KW-0680">Restriction system</keyword>
<keyword evidence="3" id="KW-0238">DNA-binding</keyword>
<dbReference type="Gene3D" id="3.90.220.20">
    <property type="entry name" value="DNA methylase specificity domains"/>
    <property type="match status" value="1"/>
</dbReference>
<evidence type="ECO:0000256" key="3">
    <source>
        <dbReference type="ARBA" id="ARBA00023125"/>
    </source>
</evidence>
<dbReference type="Pfam" id="PF01420">
    <property type="entry name" value="Methylase_S"/>
    <property type="match status" value="1"/>
</dbReference>
<comment type="similarity">
    <text evidence="1">Belongs to the type-I restriction system S methylase family.</text>
</comment>
<proteinExistence type="inferred from homology"/>
<organism evidence="5 6">
    <name type="scientific">Staphylococcus ureilyticus</name>
    <name type="common">Staphylococcus cohnii subsp. urealyticus</name>
    <dbReference type="NCBI Taxonomy" id="94138"/>
    <lineage>
        <taxon>Bacteria</taxon>
        <taxon>Bacillati</taxon>
        <taxon>Bacillota</taxon>
        <taxon>Bacilli</taxon>
        <taxon>Bacillales</taxon>
        <taxon>Staphylococcaceae</taxon>
        <taxon>Staphylococcus</taxon>
        <taxon>Staphylococcus cohnii species complex</taxon>
    </lineage>
</organism>
<accession>A0AB34AF80</accession>
<dbReference type="RefSeq" id="WP_073342923.1">
    <property type="nucleotide sequence ID" value="NZ_BKAW01000003.1"/>
</dbReference>
<dbReference type="GO" id="GO:0009307">
    <property type="term" value="P:DNA restriction-modification system"/>
    <property type="evidence" value="ECO:0007669"/>
    <property type="project" value="UniProtKB-KW"/>
</dbReference>
<dbReference type="EMBL" id="BKAW01000003">
    <property type="protein sequence ID" value="GEQ01935.1"/>
    <property type="molecule type" value="Genomic_DNA"/>
</dbReference>
<dbReference type="InterPro" id="IPR000055">
    <property type="entry name" value="Restrct_endonuc_typeI_TRD"/>
</dbReference>
<dbReference type="Proteomes" id="UP000321839">
    <property type="component" value="Unassembled WGS sequence"/>
</dbReference>
<comment type="caution">
    <text evidence="5">The sequence shown here is derived from an EMBL/GenBank/DDBJ whole genome shotgun (WGS) entry which is preliminary data.</text>
</comment>
<keyword evidence="6" id="KW-1185">Reference proteome</keyword>
<reference evidence="5 6" key="1">
    <citation type="submission" date="2019-07" db="EMBL/GenBank/DDBJ databases">
        <title>Whole genome shotgun sequence of Staphylococcus cohnii subsp. urealyticus NBRC 109766.</title>
        <authorList>
            <person name="Hosoyama A."/>
            <person name="Uohara A."/>
            <person name="Ohji S."/>
            <person name="Ichikawa N."/>
        </authorList>
    </citation>
    <scope>NUCLEOTIDE SEQUENCE [LARGE SCALE GENOMIC DNA]</scope>
    <source>
        <strain evidence="5 6">NBRC 109766</strain>
    </source>
</reference>
<dbReference type="InterPro" id="IPR044946">
    <property type="entry name" value="Restrct_endonuc_typeI_TRD_sf"/>
</dbReference>
<evidence type="ECO:0000313" key="6">
    <source>
        <dbReference type="Proteomes" id="UP000321839"/>
    </source>
</evidence>